<keyword evidence="2" id="KW-1185">Reference proteome</keyword>
<evidence type="ECO:0008006" key="3">
    <source>
        <dbReference type="Google" id="ProtNLM"/>
    </source>
</evidence>
<dbReference type="KEGG" id="sgra:EX895_005886"/>
<gene>
    <name evidence="1" type="ORF">EX895_005886</name>
</gene>
<name>A0A4U7KLW0_9BASI</name>
<protein>
    <recommendedName>
        <fullName evidence="3">Mig1 protein</fullName>
    </recommendedName>
</protein>
<proteinExistence type="predicted"/>
<dbReference type="Proteomes" id="UP000306050">
    <property type="component" value="Chromosome SGRAM_8"/>
</dbReference>
<dbReference type="EMBL" id="SRRM01000021">
    <property type="protein sequence ID" value="TKY84806.1"/>
    <property type="molecule type" value="Genomic_DNA"/>
</dbReference>
<dbReference type="RefSeq" id="XP_029736791.1">
    <property type="nucleotide sequence ID" value="XM_029886478.1"/>
</dbReference>
<organism evidence="1 2">
    <name type="scientific">Sporisorium graminicola</name>
    <dbReference type="NCBI Taxonomy" id="280036"/>
    <lineage>
        <taxon>Eukaryota</taxon>
        <taxon>Fungi</taxon>
        <taxon>Dikarya</taxon>
        <taxon>Basidiomycota</taxon>
        <taxon>Ustilaginomycotina</taxon>
        <taxon>Ustilaginomycetes</taxon>
        <taxon>Ustilaginales</taxon>
        <taxon>Ustilaginaceae</taxon>
        <taxon>Sporisorium</taxon>
    </lineage>
</organism>
<comment type="caution">
    <text evidence="1">The sequence shown here is derived from an EMBL/GenBank/DDBJ whole genome shotgun (WGS) entry which is preliminary data.</text>
</comment>
<accession>A0A4U7KLW0</accession>
<evidence type="ECO:0000313" key="2">
    <source>
        <dbReference type="Proteomes" id="UP000306050"/>
    </source>
</evidence>
<evidence type="ECO:0000313" key="1">
    <source>
        <dbReference type="EMBL" id="TKY84806.1"/>
    </source>
</evidence>
<dbReference type="GeneID" id="40728781"/>
<sequence>MAGRTLSVKYGLAAAAAVAIASLLPVTQSTNFPKWNGIGPQVTPELTRSLTEPAGHLLRQDLQDPCYFITPLVVDPDGYNDRCSPPLNGPCFELVGASMKGVSVEPWYEPDNITDILVLAADSATAFAMKDPSVAFEVDFHAYGDSKFRYLNYDPVTNCYDVVLERKKDTLRHKRWRISVGETENDRDLDTLNRHYTTTRFCAEKLVINIRRQPKKRS</sequence>
<reference evidence="1 2" key="1">
    <citation type="submission" date="2019-05" db="EMBL/GenBank/DDBJ databases">
        <title>Sporisorium graminicola CBS 10092 draft sequencing and annotation.</title>
        <authorList>
            <person name="Solano-Gonzalez S."/>
            <person name="Caddick M.X."/>
            <person name="Darby A."/>
        </authorList>
    </citation>
    <scope>NUCLEOTIDE SEQUENCE [LARGE SCALE GENOMIC DNA]</scope>
    <source>
        <strain evidence="1 2">CBS 10092</strain>
    </source>
</reference>
<dbReference type="OrthoDB" id="2545532at2759"/>
<dbReference type="AlphaFoldDB" id="A0A4U7KLW0"/>